<dbReference type="AlphaFoldDB" id="A0A1Y1USE0"/>
<dbReference type="GO" id="GO:0005763">
    <property type="term" value="C:mitochondrial small ribosomal subunit"/>
    <property type="evidence" value="ECO:0007669"/>
    <property type="project" value="TreeGrafter"/>
</dbReference>
<proteinExistence type="predicted"/>
<dbReference type="InterPro" id="IPR019349">
    <property type="entry name" value="Ribosomal_mS35_mit"/>
</dbReference>
<sequence length="291" mass="32559">MAIPATRIACGSTRSIPLWARTFHSSCSSSAAKGKSDTPSAAIQKERAKVEKETKLPLMQNWKVYDYSEPPFLETVKMLEVQETWNLVEKLRENDALLRAQATPFTPPTNSVRLTRFIVPGAPNHPSSLRQQIVVPVSSLPLNTSEARHRIKLLAGSRWNPGRTDVDPCSIHANEGFNAGPQNIGKEGWLIISCDKFPEPRMNRKFVSDTLERLVEAANDPNSPLSTDIPIDTRHLKSARRSKKYGESKMRAIKTLESLKMQNVGGVRGFPVEWLSDEALSKPKYKKAMEQ</sequence>
<name>A0A1Y1USE0_9TREE</name>
<evidence type="ECO:0000313" key="2">
    <source>
        <dbReference type="EMBL" id="ORX40938.1"/>
    </source>
</evidence>
<dbReference type="RefSeq" id="XP_021874617.1">
    <property type="nucleotide sequence ID" value="XM_022014411.1"/>
</dbReference>
<reference evidence="2 3" key="1">
    <citation type="submission" date="2017-03" db="EMBL/GenBank/DDBJ databases">
        <title>Widespread Adenine N6-methylation of Active Genes in Fungi.</title>
        <authorList>
            <consortium name="DOE Joint Genome Institute"/>
            <person name="Mondo S.J."/>
            <person name="Dannebaum R.O."/>
            <person name="Kuo R.C."/>
            <person name="Louie K.B."/>
            <person name="Bewick A.J."/>
            <person name="Labutti K."/>
            <person name="Haridas S."/>
            <person name="Kuo A."/>
            <person name="Salamov A."/>
            <person name="Ahrendt S.R."/>
            <person name="Lau R."/>
            <person name="Bowen B.P."/>
            <person name="Lipzen A."/>
            <person name="Sullivan W."/>
            <person name="Andreopoulos W.B."/>
            <person name="Clum A."/>
            <person name="Lindquist E."/>
            <person name="Daum C."/>
            <person name="Northen T.R."/>
            <person name="Ramamoorthy G."/>
            <person name="Schmitz R.J."/>
            <person name="Gryganskyi A."/>
            <person name="Culley D."/>
            <person name="Magnuson J."/>
            <person name="James T.Y."/>
            <person name="O'Malley M.A."/>
            <person name="Stajich J.E."/>
            <person name="Spatafora J.W."/>
            <person name="Visel A."/>
            <person name="Grigoriev I.V."/>
        </authorList>
    </citation>
    <scope>NUCLEOTIDE SEQUENCE [LARGE SCALE GENOMIC DNA]</scope>
    <source>
        <strain evidence="2 3">NRRL Y-17943</strain>
    </source>
</reference>
<organism evidence="2 3">
    <name type="scientific">Kockovaella imperatae</name>
    <dbReference type="NCBI Taxonomy" id="4999"/>
    <lineage>
        <taxon>Eukaryota</taxon>
        <taxon>Fungi</taxon>
        <taxon>Dikarya</taxon>
        <taxon>Basidiomycota</taxon>
        <taxon>Agaricomycotina</taxon>
        <taxon>Tremellomycetes</taxon>
        <taxon>Tremellales</taxon>
        <taxon>Cuniculitremaceae</taxon>
        <taxon>Kockovaella</taxon>
    </lineage>
</organism>
<dbReference type="GeneID" id="33556219"/>
<evidence type="ECO:0000259" key="1">
    <source>
        <dbReference type="Pfam" id="PF10213"/>
    </source>
</evidence>
<protein>
    <submittedName>
        <fullName evidence="2">Mitochondrial ribosomal subunit protein-domain-containing protein</fullName>
    </submittedName>
</protein>
<dbReference type="PANTHER" id="PTHR13490">
    <property type="entry name" value="MITOCHONDRIAL 28S RIBOSOMAL PROTEIN S28"/>
    <property type="match status" value="1"/>
</dbReference>
<gene>
    <name evidence="2" type="ORF">BD324DRAFT_612613</name>
</gene>
<feature type="domain" description="Small ribosomal subunit protein mS35 mitochondrial conserved" evidence="1">
    <location>
        <begin position="105"/>
        <end position="248"/>
    </location>
</feature>
<dbReference type="InParanoid" id="A0A1Y1USE0"/>
<dbReference type="PANTHER" id="PTHR13490:SF0">
    <property type="entry name" value="SMALL RIBOSOMAL SUBUNIT PROTEIN MS35"/>
    <property type="match status" value="1"/>
</dbReference>
<comment type="caution">
    <text evidence="2">The sequence shown here is derived from an EMBL/GenBank/DDBJ whole genome shotgun (WGS) entry which is preliminary data.</text>
</comment>
<dbReference type="STRING" id="4999.A0A1Y1USE0"/>
<dbReference type="InterPro" id="IPR039848">
    <property type="entry name" value="Ribosomal_mS35_mt"/>
</dbReference>
<evidence type="ECO:0000313" key="3">
    <source>
        <dbReference type="Proteomes" id="UP000193218"/>
    </source>
</evidence>
<dbReference type="GO" id="GO:0003735">
    <property type="term" value="F:structural constituent of ribosome"/>
    <property type="evidence" value="ECO:0007669"/>
    <property type="project" value="InterPro"/>
</dbReference>
<dbReference type="Proteomes" id="UP000193218">
    <property type="component" value="Unassembled WGS sequence"/>
</dbReference>
<dbReference type="OrthoDB" id="283424at2759"/>
<dbReference type="Pfam" id="PF10213">
    <property type="entry name" value="MRP-S28"/>
    <property type="match status" value="1"/>
</dbReference>
<accession>A0A1Y1USE0</accession>
<dbReference type="EMBL" id="NBSH01000001">
    <property type="protein sequence ID" value="ORX40938.1"/>
    <property type="molecule type" value="Genomic_DNA"/>
</dbReference>
<keyword evidence="3" id="KW-1185">Reference proteome</keyword>
<dbReference type="GO" id="GO:0032543">
    <property type="term" value="P:mitochondrial translation"/>
    <property type="evidence" value="ECO:0007669"/>
    <property type="project" value="InterPro"/>
</dbReference>